<dbReference type="InterPro" id="IPR018607">
    <property type="entry name" value="Ctf8"/>
</dbReference>
<keyword evidence="7" id="KW-1185">Reference proteome</keyword>
<dbReference type="Pfam" id="PF09696">
    <property type="entry name" value="Ctf8"/>
    <property type="match status" value="1"/>
</dbReference>
<accession>A0AAJ7BI68</accession>
<dbReference type="RefSeq" id="XP_015586570.1">
    <property type="nucleotide sequence ID" value="XM_015731084.2"/>
</dbReference>
<dbReference type="Proteomes" id="UP000694920">
    <property type="component" value="Unplaced"/>
</dbReference>
<dbReference type="GO" id="GO:0006260">
    <property type="term" value="P:DNA replication"/>
    <property type="evidence" value="ECO:0007669"/>
    <property type="project" value="UniProtKB-KW"/>
</dbReference>
<evidence type="ECO:0000313" key="8">
    <source>
        <dbReference type="RefSeq" id="XP_015586570.1"/>
    </source>
</evidence>
<gene>
    <name evidence="8" type="primary">LOC107263649</name>
</gene>
<evidence type="ECO:0000256" key="2">
    <source>
        <dbReference type="ARBA" id="ARBA00022705"/>
    </source>
</evidence>
<evidence type="ECO:0000313" key="7">
    <source>
        <dbReference type="Proteomes" id="UP000694920"/>
    </source>
</evidence>
<evidence type="ECO:0000256" key="5">
    <source>
        <dbReference type="ARBA" id="ARBA00023306"/>
    </source>
</evidence>
<evidence type="ECO:0000256" key="4">
    <source>
        <dbReference type="ARBA" id="ARBA00023242"/>
    </source>
</evidence>
<evidence type="ECO:0000256" key="3">
    <source>
        <dbReference type="ARBA" id="ARBA00023125"/>
    </source>
</evidence>
<organism evidence="7 8">
    <name type="scientific">Cephus cinctus</name>
    <name type="common">Wheat stem sawfly</name>
    <dbReference type="NCBI Taxonomy" id="211228"/>
    <lineage>
        <taxon>Eukaryota</taxon>
        <taxon>Metazoa</taxon>
        <taxon>Ecdysozoa</taxon>
        <taxon>Arthropoda</taxon>
        <taxon>Hexapoda</taxon>
        <taxon>Insecta</taxon>
        <taxon>Pterygota</taxon>
        <taxon>Neoptera</taxon>
        <taxon>Endopterygota</taxon>
        <taxon>Hymenoptera</taxon>
        <taxon>Cephoidea</taxon>
        <taxon>Cephidae</taxon>
        <taxon>Cephus</taxon>
    </lineage>
</organism>
<dbReference type="PANTHER" id="PTHR28605:SF1">
    <property type="entry name" value="CHROMOSOME TRANSMISSION FIDELITY FACTOR 8"/>
    <property type="match status" value="1"/>
</dbReference>
<evidence type="ECO:0000256" key="1">
    <source>
        <dbReference type="ARBA" id="ARBA00004123"/>
    </source>
</evidence>
<dbReference type="GO" id="GO:0007064">
    <property type="term" value="P:mitotic sister chromatid cohesion"/>
    <property type="evidence" value="ECO:0007669"/>
    <property type="project" value="InterPro"/>
</dbReference>
<dbReference type="GO" id="GO:0031390">
    <property type="term" value="C:Ctf18 RFC-like complex"/>
    <property type="evidence" value="ECO:0007669"/>
    <property type="project" value="InterPro"/>
</dbReference>
<dbReference type="GO" id="GO:0003677">
    <property type="term" value="F:DNA binding"/>
    <property type="evidence" value="ECO:0007669"/>
    <property type="project" value="UniProtKB-KW"/>
</dbReference>
<dbReference type="PANTHER" id="PTHR28605">
    <property type="entry name" value="CTF8, CHROMOSOME TRANSMISSION FIDELITY FACTOR 8 HOMOLOG (S. CEREVISIAE)"/>
    <property type="match status" value="1"/>
</dbReference>
<keyword evidence="2" id="KW-0235">DNA replication</keyword>
<protein>
    <submittedName>
        <fullName evidence="8">Chromosome transmission fidelity protein 8 homolog isoform X1</fullName>
    </submittedName>
</protein>
<comment type="subcellular location">
    <subcellularLocation>
        <location evidence="1">Nucleus</location>
    </subcellularLocation>
</comment>
<proteinExistence type="inferred from homology"/>
<name>A0AAJ7BI68_CEPCN</name>
<comment type="similarity">
    <text evidence="6">Belongs to the CTF8 family.</text>
</comment>
<keyword evidence="3" id="KW-0238">DNA-binding</keyword>
<sequence length="115" mass="13015">MLVRVKSNPDGKEDWVLIELQGDVDTSNGEHMKSQNIGDFHFAKDGTPILIIGYHILYGKDTPMSKPIAVLKKKSNSEGCLNEEHPAEYTVIAIAKRKIIFKTRPKRIVNHFITQ</sequence>
<evidence type="ECO:0000256" key="6">
    <source>
        <dbReference type="ARBA" id="ARBA00038447"/>
    </source>
</evidence>
<dbReference type="GeneID" id="107263649"/>
<keyword evidence="5" id="KW-0131">Cell cycle</keyword>
<dbReference type="KEGG" id="ccin:107263649"/>
<keyword evidence="4" id="KW-0539">Nucleus</keyword>
<dbReference type="AlphaFoldDB" id="A0AAJ7BI68"/>
<reference evidence="8" key="1">
    <citation type="submission" date="2025-08" db="UniProtKB">
        <authorList>
            <consortium name="RefSeq"/>
        </authorList>
    </citation>
    <scope>IDENTIFICATION</scope>
</reference>